<name>A0A316A3K4_SEDFL</name>
<dbReference type="PANTHER" id="PTHR42685">
    <property type="entry name" value="GERANYLGERANYL DIPHOSPHATE REDUCTASE"/>
    <property type="match status" value="1"/>
</dbReference>
<dbReference type="AlphaFoldDB" id="A0A316A3K4"/>
<feature type="domain" description="Digeranylgeranylglycerophospholipid reductase catalytic" evidence="1">
    <location>
        <begin position="207"/>
        <end position="285"/>
    </location>
</feature>
<dbReference type="Proteomes" id="UP000245535">
    <property type="component" value="Unassembled WGS sequence"/>
</dbReference>
<evidence type="ECO:0000313" key="3">
    <source>
        <dbReference type="Proteomes" id="UP000245535"/>
    </source>
</evidence>
<gene>
    <name evidence="2" type="ORF">BC781_101667</name>
</gene>
<keyword evidence="3" id="KW-1185">Reference proteome</keyword>
<protein>
    <submittedName>
        <fullName evidence="2">Geranylgeranyl reductase family protein</fullName>
    </submittedName>
</protein>
<dbReference type="Pfam" id="PF22578">
    <property type="entry name" value="GGR_cat"/>
    <property type="match status" value="1"/>
</dbReference>
<dbReference type="InterPro" id="IPR054715">
    <property type="entry name" value="GGR_cat"/>
</dbReference>
<dbReference type="PANTHER" id="PTHR42685:SF22">
    <property type="entry name" value="CONDITIONED MEDIUM FACTOR RECEPTOR 1"/>
    <property type="match status" value="1"/>
</dbReference>
<organism evidence="2 3">
    <name type="scientific">Sediminitomix flava</name>
    <dbReference type="NCBI Taxonomy" id="379075"/>
    <lineage>
        <taxon>Bacteria</taxon>
        <taxon>Pseudomonadati</taxon>
        <taxon>Bacteroidota</taxon>
        <taxon>Cytophagia</taxon>
        <taxon>Cytophagales</taxon>
        <taxon>Flammeovirgaceae</taxon>
        <taxon>Sediminitomix</taxon>
    </lineage>
</organism>
<dbReference type="InterPro" id="IPR050407">
    <property type="entry name" value="Geranylgeranyl_reductase"/>
</dbReference>
<dbReference type="NCBIfam" id="TIGR02032">
    <property type="entry name" value="GG-red-SF"/>
    <property type="match status" value="1"/>
</dbReference>
<dbReference type="InterPro" id="IPR011777">
    <property type="entry name" value="Geranylgeranyl_Rdtase_fam"/>
</dbReference>
<sequence length="422" mass="47604">MTSWYYAESLTFYFLSMKPSICIVGAGPAGAMAALFLAKANVPCILIDKAVFPRDKVCGDALGGFVPSVLKQYSEDLLLKFRQQSTKIDCFGVKFVSPNLKEIQIPFALPDGQSEGFVSPRMDFDHFLIEEVKSQSLITFLEGWEISSYSKIENGWELENKEGEKLTSALVVWANGAHSQFSKKEANIQVEAEHYAAGLRMYYENVVGFEEGNMIELHFLKDILPGYLWVFPLPNNKANIGLGLRSDWVNKRGINIKKVLDEYLKTAPHLKDRFKDAKALEKVKGYGLPLASKKRKISGERFMLCGDAACLIDPFTGEGIGHAMYSGKFAADQILKCIEQNNFSAEFIAQYDKAVYQKLGKTFKLSTMMQKLAQHAWLLNFIFNRANQSKSIQNTIMSMLGNVDIRKNFKNPMFYLKLLFGK</sequence>
<dbReference type="PRINTS" id="PR00420">
    <property type="entry name" value="RNGMNOXGNASE"/>
</dbReference>
<evidence type="ECO:0000259" key="1">
    <source>
        <dbReference type="Pfam" id="PF22578"/>
    </source>
</evidence>
<dbReference type="SUPFAM" id="SSF51905">
    <property type="entry name" value="FAD/NAD(P)-binding domain"/>
    <property type="match status" value="1"/>
</dbReference>
<accession>A0A316A3K4</accession>
<dbReference type="GO" id="GO:0016628">
    <property type="term" value="F:oxidoreductase activity, acting on the CH-CH group of donors, NAD or NADP as acceptor"/>
    <property type="evidence" value="ECO:0007669"/>
    <property type="project" value="InterPro"/>
</dbReference>
<evidence type="ECO:0000313" key="2">
    <source>
        <dbReference type="EMBL" id="PWJ44317.1"/>
    </source>
</evidence>
<reference evidence="2 3" key="1">
    <citation type="submission" date="2018-03" db="EMBL/GenBank/DDBJ databases">
        <title>Genomic Encyclopedia of Archaeal and Bacterial Type Strains, Phase II (KMG-II): from individual species to whole genera.</title>
        <authorList>
            <person name="Goeker M."/>
        </authorList>
    </citation>
    <scope>NUCLEOTIDE SEQUENCE [LARGE SCALE GENOMIC DNA]</scope>
    <source>
        <strain evidence="2 3">DSM 28229</strain>
    </source>
</reference>
<comment type="caution">
    <text evidence="2">The sequence shown here is derived from an EMBL/GenBank/DDBJ whole genome shotgun (WGS) entry which is preliminary data.</text>
</comment>
<proteinExistence type="predicted"/>
<dbReference type="Gene3D" id="3.50.50.60">
    <property type="entry name" value="FAD/NAD(P)-binding domain"/>
    <property type="match status" value="1"/>
</dbReference>
<dbReference type="EMBL" id="QGDO01000001">
    <property type="protein sequence ID" value="PWJ44317.1"/>
    <property type="molecule type" value="Genomic_DNA"/>
</dbReference>
<dbReference type="InterPro" id="IPR036188">
    <property type="entry name" value="FAD/NAD-bd_sf"/>
</dbReference>